<accession>A0AC61L2K9</accession>
<proteinExistence type="predicted"/>
<evidence type="ECO:0000313" key="2">
    <source>
        <dbReference type="Proteomes" id="UP000248329"/>
    </source>
</evidence>
<reference evidence="1" key="1">
    <citation type="submission" date="2018-01" db="EMBL/GenBank/DDBJ databases">
        <authorList>
            <person name="Krukenberg V."/>
        </authorList>
    </citation>
    <scope>NUCLEOTIDE SEQUENCE</scope>
    <source>
        <strain evidence="1">E20ANME2</strain>
    </source>
</reference>
<name>A0AC61L2K9_9EURY</name>
<dbReference type="Proteomes" id="UP000248329">
    <property type="component" value="Unassembled WGS sequence"/>
</dbReference>
<comment type="caution">
    <text evidence="1">The sequence shown here is derived from an EMBL/GenBank/DDBJ whole genome shotgun (WGS) entry which is preliminary data.</text>
</comment>
<protein>
    <submittedName>
        <fullName evidence="1">Ribose-phosphate diphosphokinase</fullName>
    </submittedName>
</protein>
<evidence type="ECO:0000313" key="1">
    <source>
        <dbReference type="EMBL" id="PXF60553.1"/>
    </source>
</evidence>
<organism evidence="1 2">
    <name type="scientific">Candidatus Methanogaster sp</name>
    <dbReference type="NCBI Taxonomy" id="3386292"/>
    <lineage>
        <taxon>Archaea</taxon>
        <taxon>Methanobacteriati</taxon>
        <taxon>Methanobacteriota</taxon>
        <taxon>Stenosarchaea group</taxon>
        <taxon>Methanomicrobia</taxon>
        <taxon>Methanosarcinales</taxon>
        <taxon>ANME-2 cluster</taxon>
        <taxon>Candidatus Methanogasteraceae</taxon>
        <taxon>Candidatus Methanogaster</taxon>
    </lineage>
</organism>
<gene>
    <name evidence="1" type="ORF">C4B59_09075</name>
</gene>
<sequence length="287" mass="30889">MSIVSGPSSQVLAGRIARTLGCHLADTEFSTFPDGERYLRVPGIDSCDHVAIVQSTPTDSDYISLLQLIDACDTSDRIDVVIPYFGYARQDKRFKDGESVSARALAQAITADRVFTVNIHNPDVLPYFDAPATSINAAPVVGEYIASMKLTDPMIIAPDEGALDLVQSTSENLGIGFDYMEKTRISGDEVSIKTKEPDVSGRDVVILDDIISTGGTIVETTLLLKKNGARRVFAACIHPVLVRNAVLRIFAAGVEGIIATDTLDRSVSVVTVAQLIANIFKGETIKQ</sequence>
<dbReference type="EMBL" id="PQXF01000015">
    <property type="protein sequence ID" value="PXF60553.1"/>
    <property type="molecule type" value="Genomic_DNA"/>
</dbReference>